<evidence type="ECO:0000313" key="3">
    <source>
        <dbReference type="EMBL" id="AZI58777.1"/>
    </source>
</evidence>
<dbReference type="AlphaFoldDB" id="A0A3G8ZPQ9"/>
<accession>A0A3G8ZPQ9</accession>
<gene>
    <name evidence="3" type="ORF">EH165_12175</name>
</gene>
<keyword evidence="4" id="KW-1185">Reference proteome</keyword>
<keyword evidence="2" id="KW-1133">Transmembrane helix</keyword>
<dbReference type="KEGG" id="nak:EH165_12175"/>
<evidence type="ECO:0000256" key="2">
    <source>
        <dbReference type="SAM" id="Phobius"/>
    </source>
</evidence>
<feature type="transmembrane region" description="Helical" evidence="2">
    <location>
        <begin position="32"/>
        <end position="53"/>
    </location>
</feature>
<reference evidence="3 4" key="1">
    <citation type="submission" date="2018-11" db="EMBL/GenBank/DDBJ databases">
        <authorList>
            <person name="Da X."/>
        </authorList>
    </citation>
    <scope>NUCLEOTIDE SEQUENCE [LARGE SCALE GENOMIC DNA]</scope>
    <source>
        <strain evidence="3 4">S14-144</strain>
    </source>
</reference>
<sequence length="228" mass="22093">MTNDSSDFQHTGVPAAPLPPKKDSLRFWSKQTLAGAAVVAVVIGAGLGISGLANADTPSTSAGTSVVASDAPGGAAASGAASKAGRPGGHRPGQWLKNHALHGEFVVSVPVGKGKATASTETKTIRVQFGKITGADATSVTVLSTDGFSATYVPGAKVNVSTLAVGDEVTVRASVVGDVVTAEHIGKKGERPVGVAGNRGGTAPGAGDTAPGAPADSGSSSSSAPATS</sequence>
<dbReference type="OrthoDB" id="3401874at2"/>
<feature type="compositionally biased region" description="Low complexity" evidence="1">
    <location>
        <begin position="68"/>
        <end position="85"/>
    </location>
</feature>
<dbReference type="Proteomes" id="UP000268084">
    <property type="component" value="Chromosome"/>
</dbReference>
<evidence type="ECO:0000256" key="1">
    <source>
        <dbReference type="SAM" id="MobiDB-lite"/>
    </source>
</evidence>
<organism evidence="3 4">
    <name type="scientific">Nakamurella antarctica</name>
    <dbReference type="NCBI Taxonomy" id="1902245"/>
    <lineage>
        <taxon>Bacteria</taxon>
        <taxon>Bacillati</taxon>
        <taxon>Actinomycetota</taxon>
        <taxon>Actinomycetes</taxon>
        <taxon>Nakamurellales</taxon>
        <taxon>Nakamurellaceae</taxon>
        <taxon>Nakamurella</taxon>
    </lineage>
</organism>
<proteinExistence type="predicted"/>
<name>A0A3G8ZPQ9_9ACTN</name>
<feature type="region of interest" description="Disordered" evidence="1">
    <location>
        <begin position="59"/>
        <end position="93"/>
    </location>
</feature>
<dbReference type="EMBL" id="CP034170">
    <property type="protein sequence ID" value="AZI58777.1"/>
    <property type="molecule type" value="Genomic_DNA"/>
</dbReference>
<protein>
    <recommendedName>
        <fullName evidence="5">DUF5666 domain-containing protein</fullName>
    </recommendedName>
</protein>
<keyword evidence="2" id="KW-0472">Membrane</keyword>
<reference evidence="3 4" key="2">
    <citation type="submission" date="2018-12" db="EMBL/GenBank/DDBJ databases">
        <title>Nakamurella antarcticus sp. nov., isolated from Antarctica South Shetland Islands soil.</title>
        <authorList>
            <person name="Peng F."/>
        </authorList>
    </citation>
    <scope>NUCLEOTIDE SEQUENCE [LARGE SCALE GENOMIC DNA]</scope>
    <source>
        <strain evidence="3 4">S14-144</strain>
    </source>
</reference>
<evidence type="ECO:0000313" key="4">
    <source>
        <dbReference type="Proteomes" id="UP000268084"/>
    </source>
</evidence>
<feature type="region of interest" description="Disordered" evidence="1">
    <location>
        <begin position="1"/>
        <end position="20"/>
    </location>
</feature>
<feature type="region of interest" description="Disordered" evidence="1">
    <location>
        <begin position="188"/>
        <end position="228"/>
    </location>
</feature>
<evidence type="ECO:0008006" key="5">
    <source>
        <dbReference type="Google" id="ProtNLM"/>
    </source>
</evidence>
<dbReference type="RefSeq" id="WP_124799681.1">
    <property type="nucleotide sequence ID" value="NZ_CP034170.1"/>
</dbReference>
<keyword evidence="2" id="KW-0812">Transmembrane</keyword>
<feature type="compositionally biased region" description="Low complexity" evidence="1">
    <location>
        <begin position="205"/>
        <end position="228"/>
    </location>
</feature>